<dbReference type="RefSeq" id="WP_367722219.1">
    <property type="nucleotide sequence ID" value="NZ_JBFOCI010000001.1"/>
</dbReference>
<protein>
    <submittedName>
        <fullName evidence="1">Uncharacterized protein</fullName>
    </submittedName>
</protein>
<organism evidence="1 2">
    <name type="scientific">Mesorhizobium marinum</name>
    <dbReference type="NCBI Taxonomy" id="3228790"/>
    <lineage>
        <taxon>Bacteria</taxon>
        <taxon>Pseudomonadati</taxon>
        <taxon>Pseudomonadota</taxon>
        <taxon>Alphaproteobacteria</taxon>
        <taxon>Hyphomicrobiales</taxon>
        <taxon>Phyllobacteriaceae</taxon>
        <taxon>Mesorhizobium</taxon>
    </lineage>
</organism>
<dbReference type="EMBL" id="JBFOCI010000001">
    <property type="protein sequence ID" value="MEW9805176.1"/>
    <property type="molecule type" value="Genomic_DNA"/>
</dbReference>
<name>A0ABV3QVT0_9HYPH</name>
<proteinExistence type="predicted"/>
<evidence type="ECO:0000313" key="2">
    <source>
        <dbReference type="Proteomes" id="UP001556196"/>
    </source>
</evidence>
<evidence type="ECO:0000313" key="1">
    <source>
        <dbReference type="EMBL" id="MEW9805176.1"/>
    </source>
</evidence>
<gene>
    <name evidence="1" type="ORF">ABUE31_04145</name>
</gene>
<keyword evidence="2" id="KW-1185">Reference proteome</keyword>
<reference evidence="1 2" key="1">
    <citation type="submission" date="2024-06" db="EMBL/GenBank/DDBJ databases">
        <authorList>
            <person name="Tuo L."/>
        </authorList>
    </citation>
    <scope>NUCLEOTIDE SEQUENCE [LARGE SCALE GENOMIC DNA]</scope>
    <source>
        <strain evidence="1 2">ZMM04-5</strain>
    </source>
</reference>
<accession>A0ABV3QVT0</accession>
<dbReference type="Proteomes" id="UP001556196">
    <property type="component" value="Unassembled WGS sequence"/>
</dbReference>
<comment type="caution">
    <text evidence="1">The sequence shown here is derived from an EMBL/GenBank/DDBJ whole genome shotgun (WGS) entry which is preliminary data.</text>
</comment>
<sequence>MPDRDLDEWDISHRGLRSLSAPEIKRFWDGYVARRRNSPIVHGSLWSRWRHVADDLVLSLYLTNRSVGMFVRGGRGERYPTTLARLSAYEPELGVALGASLRGYVGCCYLNNVPLPVGDPSSWQRAYVWLEAEEERYCRVLDEIVVQHAR</sequence>